<dbReference type="InParanoid" id="A0A0G4EKS1"/>
<sequence>MARKLRKKFVNEPSRFWFILSSGQIKLYVNKAFMHLTPRVSKFAVEGTNKDIRFSRSNAIIIPGYVQLAERQRIIGMTDHTPLNDSNNASSVRRPLLFVYCGHFRRNEERRYLKKLIELKQIRQDGQKVYVGHCKIKDFVTRLVSSKYCGTPRGNTPWTSRFYKSLVALCVPVLFSRSFLLPFRHLSESTDKGIKGTWFLCPFCV</sequence>
<reference evidence="3 4" key="1">
    <citation type="submission" date="2014-11" db="EMBL/GenBank/DDBJ databases">
        <authorList>
            <person name="Zhu J."/>
            <person name="Qi W."/>
            <person name="Song R."/>
        </authorList>
    </citation>
    <scope>NUCLEOTIDE SEQUENCE [LARGE SCALE GENOMIC DNA]</scope>
</reference>
<gene>
    <name evidence="3" type="ORF">Vbra_3971</name>
</gene>
<evidence type="ECO:0000256" key="1">
    <source>
        <dbReference type="ARBA" id="ARBA00010271"/>
    </source>
</evidence>
<keyword evidence="4" id="KW-1185">Reference proteome</keyword>
<protein>
    <recommendedName>
        <fullName evidence="2">Exostosin GT47 domain-containing protein</fullName>
    </recommendedName>
</protein>
<dbReference type="VEuPathDB" id="CryptoDB:Vbra_3971"/>
<dbReference type="OrthoDB" id="1924787at2759"/>
<dbReference type="GO" id="GO:0016757">
    <property type="term" value="F:glycosyltransferase activity"/>
    <property type="evidence" value="ECO:0007669"/>
    <property type="project" value="InterPro"/>
</dbReference>
<dbReference type="PhylomeDB" id="A0A0G4EKS1"/>
<evidence type="ECO:0000313" key="4">
    <source>
        <dbReference type="Proteomes" id="UP000041254"/>
    </source>
</evidence>
<evidence type="ECO:0000259" key="2">
    <source>
        <dbReference type="Pfam" id="PF03016"/>
    </source>
</evidence>
<dbReference type="Proteomes" id="UP000041254">
    <property type="component" value="Unassembled WGS sequence"/>
</dbReference>
<dbReference type="EMBL" id="CDMY01000254">
    <property type="protein sequence ID" value="CEL97127.1"/>
    <property type="molecule type" value="Genomic_DNA"/>
</dbReference>
<dbReference type="AlphaFoldDB" id="A0A0G4EKS1"/>
<comment type="similarity">
    <text evidence="1">Belongs to the glycosyltransferase 47 family.</text>
</comment>
<accession>A0A0G4EKS1</accession>
<dbReference type="PANTHER" id="PTHR11062">
    <property type="entry name" value="EXOSTOSIN HEPARAN SULFATE GLYCOSYLTRANSFERASE -RELATED"/>
    <property type="match status" value="1"/>
</dbReference>
<dbReference type="STRING" id="1169540.A0A0G4EKS1"/>
<proteinExistence type="inferred from homology"/>
<feature type="domain" description="Exostosin GT47" evidence="2">
    <location>
        <begin position="82"/>
        <end position="184"/>
    </location>
</feature>
<dbReference type="Pfam" id="PF03016">
    <property type="entry name" value="Exostosin_GT47"/>
    <property type="match status" value="1"/>
</dbReference>
<name>A0A0G4EKS1_VITBC</name>
<organism evidence="3 4">
    <name type="scientific">Vitrella brassicaformis (strain CCMP3155)</name>
    <dbReference type="NCBI Taxonomy" id="1169540"/>
    <lineage>
        <taxon>Eukaryota</taxon>
        <taxon>Sar</taxon>
        <taxon>Alveolata</taxon>
        <taxon>Colpodellida</taxon>
        <taxon>Vitrellaceae</taxon>
        <taxon>Vitrella</taxon>
    </lineage>
</organism>
<evidence type="ECO:0000313" key="3">
    <source>
        <dbReference type="EMBL" id="CEL97127.1"/>
    </source>
</evidence>
<dbReference type="InterPro" id="IPR004263">
    <property type="entry name" value="Exostosin"/>
</dbReference>
<dbReference type="InterPro" id="IPR040911">
    <property type="entry name" value="Exostosin_GT47"/>
</dbReference>